<keyword evidence="3" id="KW-0349">Heme</keyword>
<dbReference type="Pfam" id="PF00067">
    <property type="entry name" value="p450"/>
    <property type="match status" value="1"/>
</dbReference>
<evidence type="ECO:0000256" key="2">
    <source>
        <dbReference type="ARBA" id="ARBA00010617"/>
    </source>
</evidence>
<dbReference type="PANTHER" id="PTHR46696:SF4">
    <property type="entry name" value="BIOTIN BIOSYNTHESIS CYTOCHROME P450"/>
    <property type="match status" value="1"/>
</dbReference>
<evidence type="ECO:0000313" key="8">
    <source>
        <dbReference type="EMBL" id="GAA4821343.1"/>
    </source>
</evidence>
<dbReference type="InterPro" id="IPR001128">
    <property type="entry name" value="Cyt_P450"/>
</dbReference>
<keyword evidence="5" id="KW-0560">Oxidoreductase</keyword>
<keyword evidence="4" id="KW-0479">Metal-binding</keyword>
<evidence type="ECO:0000256" key="3">
    <source>
        <dbReference type="ARBA" id="ARBA00022617"/>
    </source>
</evidence>
<evidence type="ECO:0000256" key="4">
    <source>
        <dbReference type="ARBA" id="ARBA00022723"/>
    </source>
</evidence>
<dbReference type="PRINTS" id="PR00359">
    <property type="entry name" value="BP450"/>
</dbReference>
<dbReference type="Gene3D" id="1.10.630.10">
    <property type="entry name" value="Cytochrome P450"/>
    <property type="match status" value="1"/>
</dbReference>
<keyword evidence="6" id="KW-0408">Iron</keyword>
<keyword evidence="9" id="KW-1185">Reference proteome</keyword>
<protein>
    <submittedName>
        <fullName evidence="8">Cytochrome P450</fullName>
    </submittedName>
</protein>
<proteinExistence type="inferred from homology"/>
<gene>
    <name evidence="8" type="ORF">GCM10023353_31960</name>
</gene>
<evidence type="ECO:0000256" key="5">
    <source>
        <dbReference type="ARBA" id="ARBA00023002"/>
    </source>
</evidence>
<evidence type="ECO:0000256" key="6">
    <source>
        <dbReference type="ARBA" id="ARBA00023004"/>
    </source>
</evidence>
<organism evidence="8 9">
    <name type="scientific">Tomitella cavernea</name>
    <dbReference type="NCBI Taxonomy" id="1387982"/>
    <lineage>
        <taxon>Bacteria</taxon>
        <taxon>Bacillati</taxon>
        <taxon>Actinomycetota</taxon>
        <taxon>Actinomycetes</taxon>
        <taxon>Mycobacteriales</taxon>
        <taxon>Tomitella</taxon>
    </lineage>
</organism>
<dbReference type="InterPro" id="IPR036396">
    <property type="entry name" value="Cyt_P450_sf"/>
</dbReference>
<dbReference type="RefSeq" id="WP_200175716.1">
    <property type="nucleotide sequence ID" value="NZ_BAABKQ010000001.1"/>
</dbReference>
<comment type="cofactor">
    <cofactor evidence="1">
        <name>heme</name>
        <dbReference type="ChEBI" id="CHEBI:30413"/>
    </cofactor>
</comment>
<keyword evidence="7" id="KW-0503">Monooxygenase</keyword>
<reference evidence="9" key="1">
    <citation type="journal article" date="2019" name="Int. J. Syst. Evol. Microbiol.">
        <title>The Global Catalogue of Microorganisms (GCM) 10K type strain sequencing project: providing services to taxonomists for standard genome sequencing and annotation.</title>
        <authorList>
            <consortium name="The Broad Institute Genomics Platform"/>
            <consortium name="The Broad Institute Genome Sequencing Center for Infectious Disease"/>
            <person name="Wu L."/>
            <person name="Ma J."/>
        </authorList>
    </citation>
    <scope>NUCLEOTIDE SEQUENCE [LARGE SCALE GENOMIC DNA]</scope>
    <source>
        <strain evidence="9">JCM 18542</strain>
    </source>
</reference>
<dbReference type="EMBL" id="BAABKQ010000001">
    <property type="protein sequence ID" value="GAA4821343.1"/>
    <property type="molecule type" value="Genomic_DNA"/>
</dbReference>
<evidence type="ECO:0000256" key="7">
    <source>
        <dbReference type="ARBA" id="ARBA00023033"/>
    </source>
</evidence>
<name>A0ABP9CXI9_9ACTN</name>
<accession>A0ABP9CXI9</accession>
<evidence type="ECO:0000313" key="9">
    <source>
        <dbReference type="Proteomes" id="UP001500839"/>
    </source>
</evidence>
<dbReference type="Proteomes" id="UP001500839">
    <property type="component" value="Unassembled WGS sequence"/>
</dbReference>
<comment type="caution">
    <text evidence="8">The sequence shown here is derived from an EMBL/GenBank/DDBJ whole genome shotgun (WGS) entry which is preliminary data.</text>
</comment>
<evidence type="ECO:0000256" key="1">
    <source>
        <dbReference type="ARBA" id="ARBA00001971"/>
    </source>
</evidence>
<comment type="similarity">
    <text evidence="2">Belongs to the cytochrome P450 family.</text>
</comment>
<dbReference type="InterPro" id="IPR002397">
    <property type="entry name" value="Cyt_P450_B"/>
</dbReference>
<dbReference type="CDD" id="cd11033">
    <property type="entry name" value="CYP142-like"/>
    <property type="match status" value="1"/>
</dbReference>
<dbReference type="SUPFAM" id="SSF48264">
    <property type="entry name" value="Cytochrome P450"/>
    <property type="match status" value="1"/>
</dbReference>
<sequence length="428" mass="46395">MEPPNSTRAAGTDEHTVADIRPGIDITDTSLYVDGIPHALFARLRAESPVWWNPQAPGVGGFDDSGFWVVSTNELVRQVSRDGATFSSWENTATTRYADHCPREHIDAGRAILLNMDAPEHTALRAIVSRGFTPRAIATLRAVLAARARGIVERALASGAGNFVEQVATELPLQAIADIIGVPQAERRRIFDWSTTMTGRDDPEVTGDPLEAIGQVFAYAMGLAAERRDHPADDIVTTLVRAQDDSGALTDAEFGSFLVLLMVAGSETTRDALAHGLLAFQDNPAQWELYRRERPTTTVDEIVRWATPVMSFQRTATRDVELGGQAVRRGDRVVMLYASANFDAAAFTDPQTFDIARSPNPHVGFGGTGPHFCLGHNLARMEVELIFDALADLVPDITVTGPVVRAPSGWLHGLKSVPAEYPACPVAH</sequence>
<dbReference type="PANTHER" id="PTHR46696">
    <property type="entry name" value="P450, PUTATIVE (EUROFUNG)-RELATED"/>
    <property type="match status" value="1"/>
</dbReference>